<dbReference type="PANTHER" id="PTHR24186">
    <property type="entry name" value="PROTEIN PHOSPHATASE 1 REGULATORY SUBUNIT"/>
    <property type="match status" value="1"/>
</dbReference>
<dbReference type="PANTHER" id="PTHR24186:SF56">
    <property type="entry name" value="PGG DOMAIN-CONTAINING PROTEIN"/>
    <property type="match status" value="1"/>
</dbReference>
<accession>A0A9D3ZVN8</accession>
<evidence type="ECO:0000256" key="7">
    <source>
        <dbReference type="SAM" id="MobiDB-lite"/>
    </source>
</evidence>
<dbReference type="InterPro" id="IPR026961">
    <property type="entry name" value="PGG_dom"/>
</dbReference>
<evidence type="ECO:0000256" key="1">
    <source>
        <dbReference type="ARBA" id="ARBA00004141"/>
    </source>
</evidence>
<dbReference type="GO" id="GO:0005886">
    <property type="term" value="C:plasma membrane"/>
    <property type="evidence" value="ECO:0007669"/>
    <property type="project" value="TreeGrafter"/>
</dbReference>
<name>A0A9D3ZVN8_9ROSI</name>
<sequence length="233" mass="25763">MVRRRGCFLVRQVTEITEILRQAGAVSARDVIISPVPSRESHDQEPGHPRTRQRCQWLTDNLVEYFKFKKGRDSPSEAHGSLLIIAVLVTTATFQVGLSPPGGTCQDSYFPNPNNGTSGDEAHIAGTSIMGTNSEVTFALFMVFNSMDFSKSLSMINILTSKFPLQFELQICLVALFFTYNTAMTCIASSSLSLARPKYKSEHTANSSRTRGKPENNIEGKTKTNANDICYHS</sequence>
<dbReference type="Pfam" id="PF13962">
    <property type="entry name" value="PGG"/>
    <property type="match status" value="1"/>
</dbReference>
<feature type="domain" description="PGG" evidence="8">
    <location>
        <begin position="77"/>
        <end position="186"/>
    </location>
</feature>
<keyword evidence="5" id="KW-0040">ANK repeat</keyword>
<dbReference type="AlphaFoldDB" id="A0A9D3ZVN8"/>
<evidence type="ECO:0000256" key="2">
    <source>
        <dbReference type="ARBA" id="ARBA00022692"/>
    </source>
</evidence>
<reference evidence="9 10" key="1">
    <citation type="journal article" date="2021" name="Plant Biotechnol. J.">
        <title>Multi-omics assisted identification of the key and species-specific regulatory components of drought-tolerant mechanisms in Gossypium stocksii.</title>
        <authorList>
            <person name="Yu D."/>
            <person name="Ke L."/>
            <person name="Zhang D."/>
            <person name="Wu Y."/>
            <person name="Sun Y."/>
            <person name="Mei J."/>
            <person name="Sun J."/>
            <person name="Sun Y."/>
        </authorList>
    </citation>
    <scope>NUCLEOTIDE SEQUENCE [LARGE SCALE GENOMIC DNA]</scope>
    <source>
        <strain evidence="10">cv. E1</strain>
        <tissue evidence="9">Leaf</tissue>
    </source>
</reference>
<dbReference type="Proteomes" id="UP000828251">
    <property type="component" value="Unassembled WGS sequence"/>
</dbReference>
<evidence type="ECO:0000256" key="5">
    <source>
        <dbReference type="ARBA" id="ARBA00023043"/>
    </source>
</evidence>
<evidence type="ECO:0000256" key="3">
    <source>
        <dbReference type="ARBA" id="ARBA00022737"/>
    </source>
</evidence>
<evidence type="ECO:0000259" key="8">
    <source>
        <dbReference type="Pfam" id="PF13962"/>
    </source>
</evidence>
<protein>
    <recommendedName>
        <fullName evidence="8">PGG domain-containing protein</fullName>
    </recommendedName>
</protein>
<evidence type="ECO:0000256" key="6">
    <source>
        <dbReference type="ARBA" id="ARBA00023136"/>
    </source>
</evidence>
<gene>
    <name evidence="9" type="ORF">J1N35_031356</name>
</gene>
<evidence type="ECO:0000313" key="10">
    <source>
        <dbReference type="Proteomes" id="UP000828251"/>
    </source>
</evidence>
<keyword evidence="10" id="KW-1185">Reference proteome</keyword>
<evidence type="ECO:0000256" key="4">
    <source>
        <dbReference type="ARBA" id="ARBA00022989"/>
    </source>
</evidence>
<feature type="region of interest" description="Disordered" evidence="7">
    <location>
        <begin position="200"/>
        <end position="233"/>
    </location>
</feature>
<dbReference type="OrthoDB" id="674805at2759"/>
<organism evidence="9 10">
    <name type="scientific">Gossypium stocksii</name>
    <dbReference type="NCBI Taxonomy" id="47602"/>
    <lineage>
        <taxon>Eukaryota</taxon>
        <taxon>Viridiplantae</taxon>
        <taxon>Streptophyta</taxon>
        <taxon>Embryophyta</taxon>
        <taxon>Tracheophyta</taxon>
        <taxon>Spermatophyta</taxon>
        <taxon>Magnoliopsida</taxon>
        <taxon>eudicotyledons</taxon>
        <taxon>Gunneridae</taxon>
        <taxon>Pentapetalae</taxon>
        <taxon>rosids</taxon>
        <taxon>malvids</taxon>
        <taxon>Malvales</taxon>
        <taxon>Malvaceae</taxon>
        <taxon>Malvoideae</taxon>
        <taxon>Gossypium</taxon>
    </lineage>
</organism>
<keyword evidence="2" id="KW-0812">Transmembrane</keyword>
<keyword evidence="3" id="KW-0677">Repeat</keyword>
<keyword evidence="6" id="KW-0472">Membrane</keyword>
<comment type="subcellular location">
    <subcellularLocation>
        <location evidence="1">Membrane</location>
        <topology evidence="1">Multi-pass membrane protein</topology>
    </subcellularLocation>
</comment>
<evidence type="ECO:0000313" key="9">
    <source>
        <dbReference type="EMBL" id="KAH1066369.1"/>
    </source>
</evidence>
<keyword evidence="4" id="KW-1133">Transmembrane helix</keyword>
<comment type="caution">
    <text evidence="9">The sequence shown here is derived from an EMBL/GenBank/DDBJ whole genome shotgun (WGS) entry which is preliminary data.</text>
</comment>
<proteinExistence type="predicted"/>
<dbReference type="EMBL" id="JAIQCV010000009">
    <property type="protein sequence ID" value="KAH1066369.1"/>
    <property type="molecule type" value="Genomic_DNA"/>
</dbReference>
<feature type="compositionally biased region" description="Basic and acidic residues" evidence="7">
    <location>
        <begin position="212"/>
        <end position="222"/>
    </location>
</feature>